<comment type="caution">
    <text evidence="10">The sequence shown here is derived from an EMBL/GenBank/DDBJ whole genome shotgun (WGS) entry which is preliminary data.</text>
</comment>
<evidence type="ECO:0000256" key="3">
    <source>
        <dbReference type="ARBA" id="ARBA00012954"/>
    </source>
</evidence>
<evidence type="ECO:0000256" key="6">
    <source>
        <dbReference type="ARBA" id="ARBA00023027"/>
    </source>
</evidence>
<dbReference type="SUPFAM" id="SSF52413">
    <property type="entry name" value="UDP-glucose/GDP-mannose dehydrogenase C-terminal domain"/>
    <property type="match status" value="1"/>
</dbReference>
<evidence type="ECO:0000256" key="2">
    <source>
        <dbReference type="ARBA" id="ARBA00006601"/>
    </source>
</evidence>
<dbReference type="Pfam" id="PF03720">
    <property type="entry name" value="UDPG_MGDP_dh_C"/>
    <property type="match status" value="1"/>
</dbReference>
<dbReference type="Gene3D" id="3.40.50.720">
    <property type="entry name" value="NAD(P)-binding Rossmann-like Domain"/>
    <property type="match status" value="2"/>
</dbReference>
<gene>
    <name evidence="10" type="ORF">A6D6_03251</name>
</gene>
<dbReference type="InterPro" id="IPR036220">
    <property type="entry name" value="UDP-Glc/GDP-Man_DH_C_sf"/>
</dbReference>
<comment type="catalytic activity">
    <reaction evidence="7 8">
        <text>UDP-alpha-D-glucose + 2 NAD(+) + H2O = UDP-alpha-D-glucuronate + 2 NADH + 3 H(+)</text>
        <dbReference type="Rhea" id="RHEA:23596"/>
        <dbReference type="ChEBI" id="CHEBI:15377"/>
        <dbReference type="ChEBI" id="CHEBI:15378"/>
        <dbReference type="ChEBI" id="CHEBI:57540"/>
        <dbReference type="ChEBI" id="CHEBI:57945"/>
        <dbReference type="ChEBI" id="CHEBI:58052"/>
        <dbReference type="ChEBI" id="CHEBI:58885"/>
        <dbReference type="EC" id="1.1.1.22"/>
    </reaction>
</comment>
<dbReference type="PANTHER" id="PTHR43750">
    <property type="entry name" value="UDP-GLUCOSE 6-DEHYDROGENASE TUAD"/>
    <property type="match status" value="1"/>
</dbReference>
<comment type="pathway">
    <text evidence="1">Nucleotide-sugar biosynthesis; UDP-alpha-D-glucuronate biosynthesis; UDP-alpha-D-glucuronate from UDP-alpha-D-glucose: step 1/1.</text>
</comment>
<dbReference type="PANTHER" id="PTHR43750:SF3">
    <property type="entry name" value="UDP-GLUCOSE 6-DEHYDROGENASE TUAD"/>
    <property type="match status" value="1"/>
</dbReference>
<keyword evidence="11" id="KW-1185">Reference proteome</keyword>
<evidence type="ECO:0000256" key="7">
    <source>
        <dbReference type="ARBA" id="ARBA00047473"/>
    </source>
</evidence>
<dbReference type="PIRSF" id="PIRSF000124">
    <property type="entry name" value="UDPglc_GDPman_dh"/>
    <property type="match status" value="1"/>
</dbReference>
<dbReference type="Pfam" id="PF00984">
    <property type="entry name" value="UDPG_MGDP_dh"/>
    <property type="match status" value="1"/>
</dbReference>
<name>A0ABQ6Y5C6_9GAMM</name>
<dbReference type="Proteomes" id="UP000771797">
    <property type="component" value="Unassembled WGS sequence"/>
</dbReference>
<dbReference type="SUPFAM" id="SSF48179">
    <property type="entry name" value="6-phosphogluconate dehydrogenase C-terminal domain-like"/>
    <property type="match status" value="1"/>
</dbReference>
<evidence type="ECO:0000256" key="8">
    <source>
        <dbReference type="PIRNR" id="PIRNR000124"/>
    </source>
</evidence>
<dbReference type="InterPro" id="IPR014026">
    <property type="entry name" value="UDP-Glc/GDP-Man_DH_dimer"/>
</dbReference>
<dbReference type="InterPro" id="IPR028357">
    <property type="entry name" value="UDPglc_DH_bac"/>
</dbReference>
<proteinExistence type="inferred from homology"/>
<dbReference type="PIRSF" id="PIRSF500134">
    <property type="entry name" value="UDPglc_DH_bac"/>
    <property type="match status" value="1"/>
</dbReference>
<evidence type="ECO:0000256" key="5">
    <source>
        <dbReference type="ARBA" id="ARBA00023002"/>
    </source>
</evidence>
<dbReference type="InterPro" id="IPR001732">
    <property type="entry name" value="UDP-Glc/GDP-Man_DH_N"/>
</dbReference>
<dbReference type="SMART" id="SM00984">
    <property type="entry name" value="UDPG_MGDP_dh_C"/>
    <property type="match status" value="1"/>
</dbReference>
<dbReference type="Gene3D" id="1.20.5.100">
    <property type="entry name" value="Cytochrome c1, transmembrane anchor, C-terminal"/>
    <property type="match status" value="1"/>
</dbReference>
<dbReference type="InterPro" id="IPR014027">
    <property type="entry name" value="UDP-Glc/GDP-Man_DH_C"/>
</dbReference>
<accession>A0ABQ6Y5C6</accession>
<comment type="similarity">
    <text evidence="2 8">Belongs to the UDP-glucose/GDP-mannose dehydrogenase family.</text>
</comment>
<dbReference type="InterPro" id="IPR008927">
    <property type="entry name" value="6-PGluconate_DH-like_C_sf"/>
</dbReference>
<organism evidence="10 11">
    <name type="scientific">Alcanivorax xiamenensis</name>
    <dbReference type="NCBI Taxonomy" id="1177156"/>
    <lineage>
        <taxon>Bacteria</taxon>
        <taxon>Pseudomonadati</taxon>
        <taxon>Pseudomonadota</taxon>
        <taxon>Gammaproteobacteria</taxon>
        <taxon>Oceanospirillales</taxon>
        <taxon>Alcanivoracaceae</taxon>
        <taxon>Alcanivorax</taxon>
    </lineage>
</organism>
<dbReference type="EC" id="1.1.1.22" evidence="3 8"/>
<keyword evidence="5 8" id="KW-0560">Oxidoreductase</keyword>
<evidence type="ECO:0000313" key="11">
    <source>
        <dbReference type="Proteomes" id="UP000771797"/>
    </source>
</evidence>
<sequence>MPLIREQIEAGYLWCRDLATPAPTPGEVVFLALQPGERDQADILLDWIAGGEQCELLINQSVFPVGTTEELREALAQRGRTVPVICLPDTLQEGRALNDFTRPEHILLGCDDRSGEILIREILRPFNRRQDVIQVMRPREAEFAKLAISGMLATRLSFMNDMVMLAEELDVDIEVIRQGVGSDPRIGDAYLYAGCGFGGPGFSRDVMNLTDALRSRRINTELLEQVLQINERQKEVLFRKFWRHYEGDVANKKVALWGAAFKPGSDRVDNGPALRLIEALWAQGVEVHVHDPLALPELTQWADGRGPLYTHQDGYHAARDVDALMIVTEWKEYWSPDWAMLKNKMSTPLILDGRNIYDPRYVKHQGFTYYGIGRS</sequence>
<reference evidence="10 11" key="1">
    <citation type="submission" date="2012-09" db="EMBL/GenBank/DDBJ databases">
        <title>Genome Sequence of alkane-degrading Bacterium Alcanivorax sp. 6-D-6.</title>
        <authorList>
            <person name="Lai Q."/>
            <person name="Shao Z."/>
        </authorList>
    </citation>
    <scope>NUCLEOTIDE SEQUENCE [LARGE SCALE GENOMIC DNA]</scope>
    <source>
        <strain evidence="10 11">6-D-6</strain>
    </source>
</reference>
<feature type="domain" description="UDP-glucose/GDP-mannose dehydrogenase C-terminal" evidence="9">
    <location>
        <begin position="255"/>
        <end position="359"/>
    </location>
</feature>
<evidence type="ECO:0000256" key="4">
    <source>
        <dbReference type="ARBA" id="ARBA00015132"/>
    </source>
</evidence>
<protein>
    <recommendedName>
        <fullName evidence="4 8">UDP-glucose 6-dehydrogenase</fullName>
        <ecNumber evidence="3 8">1.1.1.22</ecNumber>
    </recommendedName>
</protein>
<evidence type="ECO:0000256" key="1">
    <source>
        <dbReference type="ARBA" id="ARBA00004701"/>
    </source>
</evidence>
<evidence type="ECO:0000259" key="9">
    <source>
        <dbReference type="SMART" id="SM00984"/>
    </source>
</evidence>
<dbReference type="NCBIfam" id="TIGR03026">
    <property type="entry name" value="NDP-sugDHase"/>
    <property type="match status" value="1"/>
</dbReference>
<dbReference type="InterPro" id="IPR017476">
    <property type="entry name" value="UDP-Glc/GDP-Man"/>
</dbReference>
<dbReference type="EMBL" id="AQPF01000035">
    <property type="protein sequence ID" value="KAF0804255.1"/>
    <property type="molecule type" value="Genomic_DNA"/>
</dbReference>
<dbReference type="Pfam" id="PF03721">
    <property type="entry name" value="UDPG_MGDP_dh_N"/>
    <property type="match status" value="1"/>
</dbReference>
<keyword evidence="6 8" id="KW-0520">NAD</keyword>
<evidence type="ECO:0000313" key="10">
    <source>
        <dbReference type="EMBL" id="KAF0804255.1"/>
    </source>
</evidence>